<dbReference type="HAMAP" id="MF_01328_B">
    <property type="entry name" value="Ribosomal_uL4_B"/>
    <property type="match status" value="1"/>
</dbReference>
<dbReference type="SUPFAM" id="SSF52166">
    <property type="entry name" value="Ribosomal protein L4"/>
    <property type="match status" value="1"/>
</dbReference>
<dbReference type="GO" id="GO:0003735">
    <property type="term" value="F:structural constituent of ribosome"/>
    <property type="evidence" value="ECO:0007669"/>
    <property type="project" value="InterPro"/>
</dbReference>
<dbReference type="PANTHER" id="PTHR10746">
    <property type="entry name" value="50S RIBOSOMAL PROTEIN L4"/>
    <property type="match status" value="1"/>
</dbReference>
<dbReference type="GO" id="GO:0006412">
    <property type="term" value="P:translation"/>
    <property type="evidence" value="ECO:0007669"/>
    <property type="project" value="InterPro"/>
</dbReference>
<dbReference type="Gene3D" id="3.40.1370.10">
    <property type="match status" value="1"/>
</dbReference>
<comment type="caution">
    <text evidence="6">The sequence shown here is derived from an EMBL/GenBank/DDBJ whole genome shotgun (WGS) entry which is preliminary data.</text>
</comment>
<dbReference type="EMBL" id="BPQB01000007">
    <property type="protein sequence ID" value="GJE87657.1"/>
    <property type="molecule type" value="Genomic_DNA"/>
</dbReference>
<sequence>MFSALRSAVGWTAQCSRRGLTTAAQSFPSSPLVGLQQTGQSAMLVKSGSLSLGLQAEPVIPPLLLPISSLLRPQEAQQSNEEMLVELDPTVFSHPVRRDILHLCVVHYLDSLRQGTASTKNRSQIRGSGRKLRPQKRSGKARLGDKKSPMLRGGGVAFGPKPRDFSTQLPRKVIDMGMRVALSARVKERAFGVVNSLEWDSPKTRDLAERLEELSWGKTLFVTGHQEVPSMLERAASNIPLVETVTAEELTVYDAVKWPRLILDLAAVDWFGQTLGKRTLV</sequence>
<gene>
    <name evidence="6" type="ORF">PsYK624_037400</name>
</gene>
<evidence type="ECO:0000313" key="7">
    <source>
        <dbReference type="Proteomes" id="UP000703269"/>
    </source>
</evidence>
<accession>A0A9P3LBB5</accession>
<feature type="compositionally biased region" description="Basic residues" evidence="5">
    <location>
        <begin position="128"/>
        <end position="140"/>
    </location>
</feature>
<proteinExistence type="inferred from homology"/>
<dbReference type="Proteomes" id="UP000703269">
    <property type="component" value="Unassembled WGS sequence"/>
</dbReference>
<evidence type="ECO:0000313" key="6">
    <source>
        <dbReference type="EMBL" id="GJE87657.1"/>
    </source>
</evidence>
<dbReference type="PANTHER" id="PTHR10746:SF6">
    <property type="entry name" value="LARGE RIBOSOMAL SUBUNIT PROTEIN UL4M"/>
    <property type="match status" value="1"/>
</dbReference>
<evidence type="ECO:0000256" key="2">
    <source>
        <dbReference type="ARBA" id="ARBA00022980"/>
    </source>
</evidence>
<dbReference type="Pfam" id="PF00573">
    <property type="entry name" value="Ribosomal_L4"/>
    <property type="match status" value="1"/>
</dbReference>
<dbReference type="OrthoDB" id="275876at2759"/>
<name>A0A9P3LBB5_9APHY</name>
<keyword evidence="7" id="KW-1185">Reference proteome</keyword>
<feature type="region of interest" description="Disordered" evidence="5">
    <location>
        <begin position="117"/>
        <end position="162"/>
    </location>
</feature>
<evidence type="ECO:0000256" key="3">
    <source>
        <dbReference type="ARBA" id="ARBA00023274"/>
    </source>
</evidence>
<evidence type="ECO:0000256" key="4">
    <source>
        <dbReference type="ARBA" id="ARBA00040565"/>
    </source>
</evidence>
<keyword evidence="2 6" id="KW-0689">Ribosomal protein</keyword>
<dbReference type="InterPro" id="IPR013005">
    <property type="entry name" value="Ribosomal_uL4-like"/>
</dbReference>
<evidence type="ECO:0000256" key="1">
    <source>
        <dbReference type="ARBA" id="ARBA00010528"/>
    </source>
</evidence>
<keyword evidence="3" id="KW-0687">Ribonucleoprotein</keyword>
<dbReference type="InterPro" id="IPR023574">
    <property type="entry name" value="Ribosomal_uL4_dom_sf"/>
</dbReference>
<reference evidence="6 7" key="1">
    <citation type="submission" date="2021-08" db="EMBL/GenBank/DDBJ databases">
        <title>Draft Genome Sequence of Phanerochaete sordida strain YK-624.</title>
        <authorList>
            <person name="Mori T."/>
            <person name="Dohra H."/>
            <person name="Suzuki T."/>
            <person name="Kawagishi H."/>
            <person name="Hirai H."/>
        </authorList>
    </citation>
    <scope>NUCLEOTIDE SEQUENCE [LARGE SCALE GENOMIC DNA]</scope>
    <source>
        <strain evidence="6 7">YK-624</strain>
    </source>
</reference>
<comment type="similarity">
    <text evidence="1">Belongs to the universal ribosomal protein uL4 family.</text>
</comment>
<dbReference type="NCBIfam" id="TIGR03953">
    <property type="entry name" value="rplD_bact"/>
    <property type="match status" value="1"/>
</dbReference>
<organism evidence="6 7">
    <name type="scientific">Phanerochaete sordida</name>
    <dbReference type="NCBI Taxonomy" id="48140"/>
    <lineage>
        <taxon>Eukaryota</taxon>
        <taxon>Fungi</taxon>
        <taxon>Dikarya</taxon>
        <taxon>Basidiomycota</taxon>
        <taxon>Agaricomycotina</taxon>
        <taxon>Agaricomycetes</taxon>
        <taxon>Polyporales</taxon>
        <taxon>Phanerochaetaceae</taxon>
        <taxon>Phanerochaete</taxon>
    </lineage>
</organism>
<dbReference type="GO" id="GO:1990904">
    <property type="term" value="C:ribonucleoprotein complex"/>
    <property type="evidence" value="ECO:0007669"/>
    <property type="project" value="UniProtKB-KW"/>
</dbReference>
<dbReference type="GO" id="GO:0005840">
    <property type="term" value="C:ribosome"/>
    <property type="evidence" value="ECO:0007669"/>
    <property type="project" value="UniProtKB-KW"/>
</dbReference>
<protein>
    <recommendedName>
        <fullName evidence="4">Large ribosomal subunit protein uL4m</fullName>
    </recommendedName>
</protein>
<dbReference type="AlphaFoldDB" id="A0A9P3LBB5"/>
<dbReference type="InterPro" id="IPR002136">
    <property type="entry name" value="Ribosomal_uL4"/>
</dbReference>
<feature type="compositionally biased region" description="Polar residues" evidence="5">
    <location>
        <begin position="117"/>
        <end position="126"/>
    </location>
</feature>
<evidence type="ECO:0000256" key="5">
    <source>
        <dbReference type="SAM" id="MobiDB-lite"/>
    </source>
</evidence>